<protein>
    <submittedName>
        <fullName evidence="1">Uncharacterized protein</fullName>
    </submittedName>
</protein>
<evidence type="ECO:0000313" key="1">
    <source>
        <dbReference type="EMBL" id="KAJ2761663.1"/>
    </source>
</evidence>
<proteinExistence type="predicted"/>
<dbReference type="Proteomes" id="UP001140234">
    <property type="component" value="Unassembled WGS sequence"/>
</dbReference>
<name>A0ACC1JLB6_9FUNG</name>
<evidence type="ECO:0000313" key="2">
    <source>
        <dbReference type="Proteomes" id="UP001140234"/>
    </source>
</evidence>
<dbReference type="EMBL" id="JANBUJ010003166">
    <property type="protein sequence ID" value="KAJ2761663.1"/>
    <property type="molecule type" value="Genomic_DNA"/>
</dbReference>
<organism evidence="1 2">
    <name type="scientific">Coemansia nantahalensis</name>
    <dbReference type="NCBI Taxonomy" id="2789366"/>
    <lineage>
        <taxon>Eukaryota</taxon>
        <taxon>Fungi</taxon>
        <taxon>Fungi incertae sedis</taxon>
        <taxon>Zoopagomycota</taxon>
        <taxon>Kickxellomycotina</taxon>
        <taxon>Kickxellomycetes</taxon>
        <taxon>Kickxellales</taxon>
        <taxon>Kickxellaceae</taxon>
        <taxon>Coemansia</taxon>
    </lineage>
</organism>
<accession>A0ACC1JLB6</accession>
<reference evidence="1" key="1">
    <citation type="submission" date="2022-07" db="EMBL/GenBank/DDBJ databases">
        <title>Phylogenomic reconstructions and comparative analyses of Kickxellomycotina fungi.</title>
        <authorList>
            <person name="Reynolds N.K."/>
            <person name="Stajich J.E."/>
            <person name="Barry K."/>
            <person name="Grigoriev I.V."/>
            <person name="Crous P."/>
            <person name="Smith M.E."/>
        </authorList>
    </citation>
    <scope>NUCLEOTIDE SEQUENCE</scope>
    <source>
        <strain evidence="1">CBS 109366</strain>
    </source>
</reference>
<gene>
    <name evidence="1" type="ORF">IWQ57_005989</name>
</gene>
<comment type="caution">
    <text evidence="1">The sequence shown here is derived from an EMBL/GenBank/DDBJ whole genome shotgun (WGS) entry which is preliminary data.</text>
</comment>
<sequence>AAPTRASVLDGRCGTGKSAELLKLASVAASQGHIVVYAPGTVRWVNSSQPYAPEAGGSGQFIQLELAVEQLRTMNGMCRAALASVPLGRSAALGKKSLAADSTLADVVDVGLLTPGLAHGALDLVLDVASTQTGVPVLVAVDEVNTLWCDTQYRDQEDAVLPAHRLRLISALLPFFDGKKSLARGWVLGATSHMDALFMPKDLKRRLAPPPATPVANPDLARGAQAGQPPTDLPFDTIRVERFSPAEAWALMRFYHTTSIIASPVTEALVAKKWMVSSGNPREIFESVTSFT</sequence>
<feature type="non-terminal residue" evidence="1">
    <location>
        <position position="1"/>
    </location>
</feature>
<keyword evidence="2" id="KW-1185">Reference proteome</keyword>